<dbReference type="AlphaFoldDB" id="A0AAX3ED10"/>
<evidence type="ECO:0000313" key="2">
    <source>
        <dbReference type="Proteomes" id="UP001163293"/>
    </source>
</evidence>
<organism evidence="1 2">
    <name type="scientific">Paenarthrobacter ureafaciens</name>
    <dbReference type="NCBI Taxonomy" id="37931"/>
    <lineage>
        <taxon>Bacteria</taxon>
        <taxon>Bacillati</taxon>
        <taxon>Actinomycetota</taxon>
        <taxon>Actinomycetes</taxon>
        <taxon>Micrococcales</taxon>
        <taxon>Micrococcaceae</taxon>
        <taxon>Paenarthrobacter</taxon>
    </lineage>
</organism>
<dbReference type="EMBL" id="CP101185">
    <property type="protein sequence ID" value="UYV95776.1"/>
    <property type="molecule type" value="Genomic_DNA"/>
</dbReference>
<accession>A0AAX3ED10</accession>
<dbReference type="Proteomes" id="UP001163293">
    <property type="component" value="Chromosome"/>
</dbReference>
<evidence type="ECO:0000313" key="1">
    <source>
        <dbReference type="EMBL" id="UYV95776.1"/>
    </source>
</evidence>
<protein>
    <submittedName>
        <fullName evidence="1">Uncharacterized protein</fullName>
    </submittedName>
</protein>
<name>A0AAX3ED10_PAEUR</name>
<proteinExistence type="predicted"/>
<reference evidence="1" key="1">
    <citation type="submission" date="2022-07" db="EMBL/GenBank/DDBJ databases">
        <authorList>
            <person name="Wu T."/>
        </authorList>
    </citation>
    <scope>NUCLEOTIDE SEQUENCE</scope>
    <source>
        <strain evidence="1">SD-1</strain>
    </source>
</reference>
<gene>
    <name evidence="1" type="ORF">NL394_11730</name>
</gene>
<sequence>MRTPEVYPFAMHQLPAAYQRYLDSQNQHVIDAVRPVLLQSAADQRHGVRITYNHGPTGHQAHLDESIPYGEIVEDID</sequence>
<keyword evidence="2" id="KW-1185">Reference proteome</keyword>